<evidence type="ECO:0000313" key="2">
    <source>
        <dbReference type="Proteomes" id="UP001549119"/>
    </source>
</evidence>
<keyword evidence="2" id="KW-1185">Reference proteome</keyword>
<accession>A0ABV2N906</accession>
<dbReference type="Proteomes" id="UP001549119">
    <property type="component" value="Unassembled WGS sequence"/>
</dbReference>
<organism evidence="1 2">
    <name type="scientific">Methylobacterium radiotolerans</name>
    <dbReference type="NCBI Taxonomy" id="31998"/>
    <lineage>
        <taxon>Bacteria</taxon>
        <taxon>Pseudomonadati</taxon>
        <taxon>Pseudomonadota</taxon>
        <taxon>Alphaproteobacteria</taxon>
        <taxon>Hyphomicrobiales</taxon>
        <taxon>Methylobacteriaceae</taxon>
        <taxon>Methylobacterium</taxon>
    </lineage>
</organism>
<comment type="caution">
    <text evidence="1">The sequence shown here is derived from an EMBL/GenBank/DDBJ whole genome shotgun (WGS) entry which is preliminary data.</text>
</comment>
<proteinExistence type="predicted"/>
<protein>
    <recommendedName>
        <fullName evidence="3">Transcriptional regulator</fullName>
    </recommendedName>
</protein>
<evidence type="ECO:0008006" key="3">
    <source>
        <dbReference type="Google" id="ProtNLM"/>
    </source>
</evidence>
<dbReference type="RefSeq" id="WP_012318269.1">
    <property type="nucleotide sequence ID" value="NZ_BJXP01000109.1"/>
</dbReference>
<name>A0ABV2N906_9HYPH</name>
<evidence type="ECO:0000313" key="1">
    <source>
        <dbReference type="EMBL" id="MET3862972.1"/>
    </source>
</evidence>
<gene>
    <name evidence="1" type="ORF">ABIC20_000281</name>
</gene>
<sequence length="58" mass="6463">MLRQIAHALGTPEDAFLDESEAFATVEMTGDLLRVWSALTLSDRRLLLEMARGMISRG</sequence>
<reference evidence="1 2" key="1">
    <citation type="submission" date="2024-06" db="EMBL/GenBank/DDBJ databases">
        <title>Genomics of switchgrass bacterial isolates.</title>
        <authorList>
            <person name="Shade A."/>
        </authorList>
    </citation>
    <scope>NUCLEOTIDE SEQUENCE [LARGE SCALE GENOMIC DNA]</scope>
    <source>
        <strain evidence="1 2">PvP084</strain>
    </source>
</reference>
<dbReference type="GeneID" id="36264614"/>
<dbReference type="EMBL" id="JBEPNW010000002">
    <property type="protein sequence ID" value="MET3862972.1"/>
    <property type="molecule type" value="Genomic_DNA"/>
</dbReference>